<comment type="function">
    <text evidence="10">Part of the ABC transporter complex MalEFGK involved in maltose/maltodextrin import. Probably responsible for the translocation of the substrate across the membrane.</text>
</comment>
<evidence type="ECO:0000256" key="3">
    <source>
        <dbReference type="ARBA" id="ARBA00022448"/>
    </source>
</evidence>
<evidence type="ECO:0000256" key="1">
    <source>
        <dbReference type="ARBA" id="ARBA00004651"/>
    </source>
</evidence>
<feature type="transmembrane region" description="Helical" evidence="9">
    <location>
        <begin position="26"/>
        <end position="49"/>
    </location>
</feature>
<keyword evidence="3 9" id="KW-0813">Transport</keyword>
<comment type="caution">
    <text evidence="13">The sequence shown here is derived from an EMBL/GenBank/DDBJ whole genome shotgun (WGS) entry which is preliminary data.</text>
</comment>
<evidence type="ECO:0000259" key="12">
    <source>
        <dbReference type="PROSITE" id="PS50928"/>
    </source>
</evidence>
<feature type="transmembrane region" description="Helical" evidence="9">
    <location>
        <begin position="332"/>
        <end position="352"/>
    </location>
</feature>
<dbReference type="RefSeq" id="WP_181609408.1">
    <property type="nucleotide sequence ID" value="NZ_BAABAM010000006.1"/>
</dbReference>
<dbReference type="GO" id="GO:0015423">
    <property type="term" value="F:ABC-type maltose transporter activity"/>
    <property type="evidence" value="ECO:0007669"/>
    <property type="project" value="TreeGrafter"/>
</dbReference>
<feature type="transmembrane region" description="Helical" evidence="9">
    <location>
        <begin position="494"/>
        <end position="516"/>
    </location>
</feature>
<feature type="transmembrane region" description="Helical" evidence="9">
    <location>
        <begin position="85"/>
        <end position="105"/>
    </location>
</feature>
<name>A0A7W0HP86_9ACTN</name>
<evidence type="ECO:0000256" key="7">
    <source>
        <dbReference type="ARBA" id="ARBA00022989"/>
    </source>
</evidence>
<dbReference type="CDD" id="cd06261">
    <property type="entry name" value="TM_PBP2"/>
    <property type="match status" value="1"/>
</dbReference>
<dbReference type="PANTHER" id="PTHR47314">
    <property type="entry name" value="MALTOSE/MALTODEXTRIN TRANSPORT SYSTEM PERMEASE PROTEIN MALF"/>
    <property type="match status" value="1"/>
</dbReference>
<keyword evidence="6 9" id="KW-0812">Transmembrane</keyword>
<dbReference type="InterPro" id="IPR032550">
    <property type="entry name" value="TM_PBP2_N"/>
</dbReference>
<dbReference type="AlphaFoldDB" id="A0A7W0HP86"/>
<keyword evidence="4 10" id="KW-1003">Cell membrane</keyword>
<dbReference type="SUPFAM" id="SSF161098">
    <property type="entry name" value="MetI-like"/>
    <property type="match status" value="1"/>
</dbReference>
<feature type="transmembrane region" description="Helical" evidence="9">
    <location>
        <begin position="429"/>
        <end position="448"/>
    </location>
</feature>
<evidence type="ECO:0000313" key="13">
    <source>
        <dbReference type="EMBL" id="MBA2890604.1"/>
    </source>
</evidence>
<dbReference type="Pfam" id="PF16296">
    <property type="entry name" value="TM_PBP2_N"/>
    <property type="match status" value="1"/>
</dbReference>
<feature type="transmembrane region" description="Helical" evidence="9">
    <location>
        <begin position="55"/>
        <end position="76"/>
    </location>
</feature>
<dbReference type="EMBL" id="JACDUR010000002">
    <property type="protein sequence ID" value="MBA2890604.1"/>
    <property type="molecule type" value="Genomic_DNA"/>
</dbReference>
<evidence type="ECO:0000313" key="14">
    <source>
        <dbReference type="Proteomes" id="UP000530928"/>
    </source>
</evidence>
<comment type="subcellular location">
    <subcellularLocation>
        <location evidence="1 9">Cell membrane</location>
        <topology evidence="1 9">Multi-pass membrane protein</topology>
    </subcellularLocation>
</comment>
<feature type="region of interest" description="Disordered" evidence="11">
    <location>
        <begin position="1"/>
        <end position="20"/>
    </location>
</feature>
<reference evidence="13 14" key="1">
    <citation type="submission" date="2020-07" db="EMBL/GenBank/DDBJ databases">
        <title>Genomic Encyclopedia of Type Strains, Phase IV (KMG-IV): sequencing the most valuable type-strain genomes for metagenomic binning, comparative biology and taxonomic classification.</title>
        <authorList>
            <person name="Goeker M."/>
        </authorList>
    </citation>
    <scope>NUCLEOTIDE SEQUENCE [LARGE SCALE GENOMIC DNA]</scope>
    <source>
        <strain evidence="13 14">DSM 45533</strain>
    </source>
</reference>
<protein>
    <recommendedName>
        <fullName evidence="10">Maltose/maltodextrin transport system permease protein</fullName>
    </recommendedName>
</protein>
<dbReference type="InterPro" id="IPR000515">
    <property type="entry name" value="MetI-like"/>
</dbReference>
<feature type="domain" description="ABC transmembrane type-1" evidence="12">
    <location>
        <begin position="297"/>
        <end position="515"/>
    </location>
</feature>
<evidence type="ECO:0000256" key="4">
    <source>
        <dbReference type="ARBA" id="ARBA00022475"/>
    </source>
</evidence>
<sequence length="527" mass="56057">MSAPSVIDPPKKAARHSAARPARRQVTTAFVVTRVAVLAVAAALLLYAVPPLVAAESWVALAVVIAVSAVLGYLYLSRRFVPAKYLVPGTIFLLAFQVFPVLFTFSTSVTNFGDGHRGTKAEAVTAIEASSLKQVPGSPSYQLSAATKDGELVFLLTDPATKQVQEGSTDGLAPVEGATLGMTGKVTAAPGYTVLTTAQAAARGKEIAAITVPTRGGAIKANGLSRAVEAKASMVYDASCDCIQGENGPWKASEATGYFVNPAGDVLSQGWQVNVGLDNFVRVMTDPTINTNFLGVFAWNLTFALGSVLTTFALGMAVALALHHPKMRGVKIYRILLILPYAMPAFAMLLIWRDMFNKDFGLVNQLTGLTTDWLGQPTTARLAVLLVNLWLGFPYMFLVTTGALQAIPRELTEAAGLDGANAWNAFRRVTLPLLLVALSPLLVASFAFNFNNFNAIQLTTAGGPFDVDSIRVGATDLLITYTFRLAFGSGSAQFGFAAAISVFIFAIVAVLSAVGFRRTRKQEDVYR</sequence>
<dbReference type="Gene3D" id="1.10.3720.10">
    <property type="entry name" value="MetI-like"/>
    <property type="match status" value="1"/>
</dbReference>
<dbReference type="SUPFAM" id="SSF160964">
    <property type="entry name" value="MalF N-terminal region-like"/>
    <property type="match status" value="1"/>
</dbReference>
<keyword evidence="7 9" id="KW-1133">Transmembrane helix</keyword>
<feature type="transmembrane region" description="Helical" evidence="9">
    <location>
        <begin position="297"/>
        <end position="320"/>
    </location>
</feature>
<evidence type="ECO:0000256" key="6">
    <source>
        <dbReference type="ARBA" id="ARBA00022692"/>
    </source>
</evidence>
<evidence type="ECO:0000256" key="2">
    <source>
        <dbReference type="ARBA" id="ARBA00009047"/>
    </source>
</evidence>
<dbReference type="PROSITE" id="PS50928">
    <property type="entry name" value="ABC_TM1"/>
    <property type="match status" value="1"/>
</dbReference>
<keyword evidence="8 9" id="KW-0472">Membrane</keyword>
<dbReference type="PANTHER" id="PTHR47314:SF1">
    <property type="entry name" value="MALTOSE_MALTODEXTRIN TRANSPORT SYSTEM PERMEASE PROTEIN MALF"/>
    <property type="match status" value="1"/>
</dbReference>
<dbReference type="GO" id="GO:0042956">
    <property type="term" value="P:maltodextrin transmembrane transport"/>
    <property type="evidence" value="ECO:0007669"/>
    <property type="project" value="TreeGrafter"/>
</dbReference>
<accession>A0A7W0HP86</accession>
<feature type="transmembrane region" description="Helical" evidence="9">
    <location>
        <begin position="382"/>
        <end position="408"/>
    </location>
</feature>
<keyword evidence="14" id="KW-1185">Reference proteome</keyword>
<dbReference type="Gene3D" id="1.20.58.370">
    <property type="entry name" value="MalF N-terminal region-like"/>
    <property type="match status" value="1"/>
</dbReference>
<keyword evidence="5 10" id="KW-0762">Sugar transport</keyword>
<comment type="similarity">
    <text evidence="2 10">Belongs to the binding-protein-dependent transport system permease family. MalFG subfamily.</text>
</comment>
<evidence type="ECO:0000256" key="8">
    <source>
        <dbReference type="ARBA" id="ARBA00023136"/>
    </source>
</evidence>
<dbReference type="InterPro" id="IPR035906">
    <property type="entry name" value="MetI-like_sf"/>
</dbReference>
<dbReference type="Proteomes" id="UP000530928">
    <property type="component" value="Unassembled WGS sequence"/>
</dbReference>
<evidence type="ECO:0000256" key="9">
    <source>
        <dbReference type="RuleBase" id="RU363032"/>
    </source>
</evidence>
<gene>
    <name evidence="13" type="ORF">HNR30_001945</name>
</gene>
<evidence type="ECO:0000256" key="10">
    <source>
        <dbReference type="RuleBase" id="RU367050"/>
    </source>
</evidence>
<dbReference type="GO" id="GO:1990060">
    <property type="term" value="C:maltose transport complex"/>
    <property type="evidence" value="ECO:0007669"/>
    <property type="project" value="TreeGrafter"/>
</dbReference>
<organism evidence="13 14">
    <name type="scientific">Nonomuraea soli</name>
    <dbReference type="NCBI Taxonomy" id="1032476"/>
    <lineage>
        <taxon>Bacteria</taxon>
        <taxon>Bacillati</taxon>
        <taxon>Actinomycetota</taxon>
        <taxon>Actinomycetes</taxon>
        <taxon>Streptosporangiales</taxon>
        <taxon>Streptosporangiaceae</taxon>
        <taxon>Nonomuraea</taxon>
    </lineage>
</organism>
<dbReference type="Pfam" id="PF00528">
    <property type="entry name" value="BPD_transp_1"/>
    <property type="match status" value="1"/>
</dbReference>
<evidence type="ECO:0000256" key="11">
    <source>
        <dbReference type="SAM" id="MobiDB-lite"/>
    </source>
</evidence>
<evidence type="ECO:0000256" key="5">
    <source>
        <dbReference type="ARBA" id="ARBA00022597"/>
    </source>
</evidence>
<proteinExistence type="inferred from homology"/>
<dbReference type="InterPro" id="IPR035277">
    <property type="entry name" value="MalF_N"/>
</dbReference>